<accession>A0A1I5JQ09</accession>
<name>A0A1I5JQ09_9ACTN</name>
<proteinExistence type="predicted"/>
<feature type="region of interest" description="Disordered" evidence="1">
    <location>
        <begin position="686"/>
        <end position="708"/>
    </location>
</feature>
<dbReference type="AlphaFoldDB" id="A0A1I5JQ09"/>
<organism evidence="2 3">
    <name type="scientific">Geodermatophilus dictyosporus</name>
    <dbReference type="NCBI Taxonomy" id="1523247"/>
    <lineage>
        <taxon>Bacteria</taxon>
        <taxon>Bacillati</taxon>
        <taxon>Actinomycetota</taxon>
        <taxon>Actinomycetes</taxon>
        <taxon>Geodermatophilales</taxon>
        <taxon>Geodermatophilaceae</taxon>
        <taxon>Geodermatophilus</taxon>
    </lineage>
</organism>
<protein>
    <submittedName>
        <fullName evidence="2">Uncharacterized protein</fullName>
    </submittedName>
</protein>
<gene>
    <name evidence="2" type="ORF">SAMN05660464_0938</name>
</gene>
<dbReference type="RefSeq" id="WP_091107223.1">
    <property type="nucleotide sequence ID" value="NZ_FOWQ01000001.1"/>
</dbReference>
<keyword evidence="3" id="KW-1185">Reference proteome</keyword>
<dbReference type="STRING" id="1523247.SAMN05660464_0938"/>
<dbReference type="EMBL" id="FOWQ01000001">
    <property type="protein sequence ID" value="SFO74878.1"/>
    <property type="molecule type" value="Genomic_DNA"/>
</dbReference>
<dbReference type="OrthoDB" id="5182296at2"/>
<evidence type="ECO:0000313" key="2">
    <source>
        <dbReference type="EMBL" id="SFO74878.1"/>
    </source>
</evidence>
<evidence type="ECO:0000313" key="3">
    <source>
        <dbReference type="Proteomes" id="UP000198857"/>
    </source>
</evidence>
<evidence type="ECO:0000256" key="1">
    <source>
        <dbReference type="SAM" id="MobiDB-lite"/>
    </source>
</evidence>
<sequence>MTGTDSASPIGSTGPVVLPGPSGGLTFVPDSTPLVGLNYYDGRYLRADDLNLERRAQRRYAEFSNQATGGPGPVWGFELDGLGTPSLSVAAGLAVAPAGQVLHLPVGVEADVAALTSRSPGSPPPTPPASSGFTECVRDVAELAAAVVPGTGLYLVCLAAATGLCGHAEVFGRPCDDGCVTATDRPYVVDGVTLLLRPLVLDLRPFSQPGVTRPELHLRSQVASAWFAEERRAAGSGLSAAGLGSGLWRAGAGSLAGEDVVPLGVLGWDGSRITLLDVWTARRERMEPSPRSHWAGRVEQRPWPVFLAQVLQFQSQLAAAPAPAAPASVPARVLVDRGFVSAPAAFYLAIDPAGDVRGQVQDLLGPGVEQRLCAVRRDQVPHELERAQHMDRISLLRGIADPAAREQVDVLVPDGVLQSTEGPRTGIGFAVDLYLGVPGKESEPGRRAAGDPARLHLWGAGRIGFGRAIDVRSAVAAAGTRELGPLVRLLGGLLSDGTEVTTAGDRLAEMSFGISQAPNERIAETARAVLGATARSRTEGGRGPVTVSGRSGARVVALLVSLTVDDDPFSLRPLEETVCEFCLEAHLPAGNTGHLDVRLPARLRRLPSSAVATQDGEVALELSGVPFVGGDASPRSVVVRLLVRRDEQADGRQVLRVSTADRTITADVGWRGTPVEALGEATVRVGTPSAGEPAEDGEPAGTQEETRRTVATLRALEDARISSPGDPYRVVAVHALTILSGAHPDDPGYVETQARLLFPAEQGTTATTQVRAATDWVLVRRRRREDCEDTVVLPTPVSPVTAWVLRVPSEAEVPDVVVGVRTGEDPPQEGWARADLVFAQGTDDLLTPAPQWQTRYRQVNGGSRIALVGYTGAAGSEAVTTGIGRLTAVVGALTPDVELDPGEVMDFVPAPAAELVLPGTDGSVFLVTYDRDPKPDPDELAVIVVDVRSEETGLRSAVLDGRAEDVPGADPALLHEIGSVSATSLDLPDVEMETRRKLVELTVSQRSLQAVVWTHADLNGEVRDSLRALAGQVVDWLKGLPEMAGLTGPEVKPVTFDRGTDGAAARLYLLIAPPAEFG</sequence>
<reference evidence="3" key="1">
    <citation type="submission" date="2016-10" db="EMBL/GenBank/DDBJ databases">
        <authorList>
            <person name="Varghese N."/>
            <person name="Submissions S."/>
        </authorList>
    </citation>
    <scope>NUCLEOTIDE SEQUENCE [LARGE SCALE GENOMIC DNA]</scope>
    <source>
        <strain evidence="3">DSM 44208</strain>
    </source>
</reference>
<dbReference type="Proteomes" id="UP000198857">
    <property type="component" value="Unassembled WGS sequence"/>
</dbReference>